<keyword evidence="5" id="KW-0449">Lipoprotein</keyword>
<keyword evidence="2" id="KW-0732">Signal</keyword>
<dbReference type="EMBL" id="BMHE01000006">
    <property type="protein sequence ID" value="GGI46549.1"/>
    <property type="molecule type" value="Genomic_DNA"/>
</dbReference>
<dbReference type="InterPro" id="IPR050490">
    <property type="entry name" value="Bact_solute-bd_prot1"/>
</dbReference>
<dbReference type="InterPro" id="IPR006059">
    <property type="entry name" value="SBP"/>
</dbReference>
<evidence type="ECO:0000256" key="4">
    <source>
        <dbReference type="ARBA" id="ARBA00023139"/>
    </source>
</evidence>
<evidence type="ECO:0000313" key="7">
    <source>
        <dbReference type="Proteomes" id="UP000615455"/>
    </source>
</evidence>
<dbReference type="Gene3D" id="3.40.190.10">
    <property type="entry name" value="Periplasmic binding protein-like II"/>
    <property type="match status" value="2"/>
</dbReference>
<evidence type="ECO:0008006" key="8">
    <source>
        <dbReference type="Google" id="ProtNLM"/>
    </source>
</evidence>
<name>A0ABQ2BU99_9BACL</name>
<keyword evidence="3" id="KW-0472">Membrane</keyword>
<organism evidence="6 7">
    <name type="scientific">Paenibacillus marchantiophytorum</name>
    <dbReference type="NCBI Taxonomy" id="1619310"/>
    <lineage>
        <taxon>Bacteria</taxon>
        <taxon>Bacillati</taxon>
        <taxon>Bacillota</taxon>
        <taxon>Bacilli</taxon>
        <taxon>Bacillales</taxon>
        <taxon>Paenibacillaceae</taxon>
        <taxon>Paenibacillus</taxon>
    </lineage>
</organism>
<dbReference type="SUPFAM" id="SSF53850">
    <property type="entry name" value="Periplasmic binding protein-like II"/>
    <property type="match status" value="1"/>
</dbReference>
<evidence type="ECO:0000256" key="5">
    <source>
        <dbReference type="ARBA" id="ARBA00023288"/>
    </source>
</evidence>
<evidence type="ECO:0000256" key="1">
    <source>
        <dbReference type="ARBA" id="ARBA00022475"/>
    </source>
</evidence>
<gene>
    <name evidence="6" type="ORF">GCM10008018_17650</name>
</gene>
<evidence type="ECO:0000313" key="6">
    <source>
        <dbReference type="EMBL" id="GGI46549.1"/>
    </source>
</evidence>
<protein>
    <recommendedName>
        <fullName evidence="8">Extracellular solute-binding protein</fullName>
    </recommendedName>
</protein>
<proteinExistence type="predicted"/>
<keyword evidence="1" id="KW-1003">Cell membrane</keyword>
<accession>A0ABQ2BU99</accession>
<dbReference type="Proteomes" id="UP000615455">
    <property type="component" value="Unassembled WGS sequence"/>
</dbReference>
<evidence type="ECO:0000256" key="2">
    <source>
        <dbReference type="ARBA" id="ARBA00022729"/>
    </source>
</evidence>
<comment type="caution">
    <text evidence="6">The sequence shown here is derived from an EMBL/GenBank/DDBJ whole genome shotgun (WGS) entry which is preliminary data.</text>
</comment>
<keyword evidence="7" id="KW-1185">Reference proteome</keyword>
<dbReference type="RefSeq" id="WP_189010389.1">
    <property type="nucleotide sequence ID" value="NZ_BMHE01000006.1"/>
</dbReference>
<dbReference type="PANTHER" id="PTHR43649:SF33">
    <property type="entry name" value="POLYGALACTURONAN_RHAMNOGALACTURONAN-BINDING PROTEIN YTCQ"/>
    <property type="match status" value="1"/>
</dbReference>
<dbReference type="Pfam" id="PF13416">
    <property type="entry name" value="SBP_bac_8"/>
    <property type="match status" value="1"/>
</dbReference>
<keyword evidence="4" id="KW-0564">Palmitate</keyword>
<sequence length="552" mass="63675">MKKMVCEKGLIGLLLLIVSVVMIAVLGNKHALENMPSVKQQHKSAIAVAEAGNPFKEHMEISLAIWDIGPAFQKADQDNLLKHLENKFNVTIKPIQLSWVDWQEKIKIWAATGELPDIFATSLPDTDFLLYDSWVQQGTLRALPEDMSRFPNLSAYLTSPEVQPLKKNGKFYAYPRYTYPSDDGWLTDKAILVRKDWMQKLGLHDPQNFEEFKAMLKAFVTQDPNGNGKRDEIGLEGQGSMSNYLNFVFSPTLPQYVNYYYLFENGRWIPNYMSEKFPKVLQQWRELYQEGLLDKNFAIYKDREGTDLFIQGKAGALAYSVNIPHIKKMSDSWEHYNPGTKFADSVKMLPIWPDEKGVRHHYVQGTFWSESYFSANVSDSKMERIMYLYDYLASEEGMRLMKFGLEEIDYHMENGQPVSLLSNREKLNRKYPSLDALSVLVSWAQEIDQLDIPINRRKFGEENFQLFLDSRKWILEHTEPVQFNPSIQTILHLQPPLSGISFDQAADDAAKVVLGKEDVAAAWRAKLNEYNRLGLAKQVDDVNREAQKQRIK</sequence>
<dbReference type="PANTHER" id="PTHR43649">
    <property type="entry name" value="ARABINOSE-BINDING PROTEIN-RELATED"/>
    <property type="match status" value="1"/>
</dbReference>
<evidence type="ECO:0000256" key="3">
    <source>
        <dbReference type="ARBA" id="ARBA00023136"/>
    </source>
</evidence>
<reference evidence="7" key="1">
    <citation type="journal article" date="2019" name="Int. J. Syst. Evol. Microbiol.">
        <title>The Global Catalogue of Microorganisms (GCM) 10K type strain sequencing project: providing services to taxonomists for standard genome sequencing and annotation.</title>
        <authorList>
            <consortium name="The Broad Institute Genomics Platform"/>
            <consortium name="The Broad Institute Genome Sequencing Center for Infectious Disease"/>
            <person name="Wu L."/>
            <person name="Ma J."/>
        </authorList>
    </citation>
    <scope>NUCLEOTIDE SEQUENCE [LARGE SCALE GENOMIC DNA]</scope>
    <source>
        <strain evidence="7">CGMCC 1.15043</strain>
    </source>
</reference>